<comment type="caution">
    <text evidence="1">The sequence shown here is derived from an EMBL/GenBank/DDBJ whole genome shotgun (WGS) entry which is preliminary data.</text>
</comment>
<dbReference type="AlphaFoldDB" id="A0A507QMK2"/>
<dbReference type="EMBL" id="VIFY01000174">
    <property type="protein sequence ID" value="TQB69063.1"/>
    <property type="molecule type" value="Genomic_DNA"/>
</dbReference>
<accession>A0A507QMK2</accession>
<evidence type="ECO:0000313" key="2">
    <source>
        <dbReference type="Proteomes" id="UP000319663"/>
    </source>
</evidence>
<gene>
    <name evidence="1" type="ORF">MPDQ_002393</name>
</gene>
<organism evidence="1 2">
    <name type="scientific">Monascus purpureus</name>
    <name type="common">Red mold</name>
    <name type="synonym">Monascus anka</name>
    <dbReference type="NCBI Taxonomy" id="5098"/>
    <lineage>
        <taxon>Eukaryota</taxon>
        <taxon>Fungi</taxon>
        <taxon>Dikarya</taxon>
        <taxon>Ascomycota</taxon>
        <taxon>Pezizomycotina</taxon>
        <taxon>Eurotiomycetes</taxon>
        <taxon>Eurotiomycetidae</taxon>
        <taxon>Eurotiales</taxon>
        <taxon>Aspergillaceae</taxon>
        <taxon>Monascus</taxon>
    </lineage>
</organism>
<sequence>MNHERRRIQMPPPVLPAGDNLPLMIDLDQVLGRDLGKGDPERIHPEGGRGDGVADGDVARYTFFEAVFGKDAEGQGEAGFEISVYHYA</sequence>
<name>A0A507QMK2_MONPU</name>
<evidence type="ECO:0000313" key="1">
    <source>
        <dbReference type="EMBL" id="TQB69063.1"/>
    </source>
</evidence>
<keyword evidence="2" id="KW-1185">Reference proteome</keyword>
<dbReference type="Proteomes" id="UP000319663">
    <property type="component" value="Unassembled WGS sequence"/>
</dbReference>
<protein>
    <submittedName>
        <fullName evidence="1">Uncharacterized protein</fullName>
    </submittedName>
</protein>
<proteinExistence type="predicted"/>
<reference evidence="1 2" key="1">
    <citation type="submission" date="2019-06" db="EMBL/GenBank/DDBJ databases">
        <title>Wine fermentation using esterase from Monascus purpureus.</title>
        <authorList>
            <person name="Geng C."/>
            <person name="Zhang Y."/>
        </authorList>
    </citation>
    <scope>NUCLEOTIDE SEQUENCE [LARGE SCALE GENOMIC DNA]</scope>
    <source>
        <strain evidence="1">HQ1</strain>
    </source>
</reference>